<keyword evidence="8" id="KW-0732">Signal</keyword>
<dbReference type="InterPro" id="IPR012910">
    <property type="entry name" value="Plug_dom"/>
</dbReference>
<name>A0A1M6RH88_9FLAO</name>
<comment type="similarity">
    <text evidence="7">Belongs to the TonB-dependent receptor family.</text>
</comment>
<dbReference type="EMBL" id="FOKU01000002">
    <property type="protein sequence ID" value="SFB75437.1"/>
    <property type="molecule type" value="Genomic_DNA"/>
</dbReference>
<comment type="caution">
    <text evidence="11">The sequence shown here is derived from an EMBL/GenBank/DDBJ whole genome shotgun (WGS) entry which is preliminary data.</text>
</comment>
<proteinExistence type="inferred from homology"/>
<keyword evidence="4 7" id="KW-0812">Transmembrane</keyword>
<dbReference type="InterPro" id="IPR036942">
    <property type="entry name" value="Beta-barrel_TonB_sf"/>
</dbReference>
<gene>
    <name evidence="10" type="ORF">SAMN04487891_10287</name>
    <name evidence="11" type="ORF">SAMN05216293_0764</name>
</gene>
<evidence type="ECO:0000256" key="5">
    <source>
        <dbReference type="ARBA" id="ARBA00023136"/>
    </source>
</evidence>
<evidence type="ECO:0000313" key="10">
    <source>
        <dbReference type="EMBL" id="SFB75437.1"/>
    </source>
</evidence>
<dbReference type="Gene3D" id="2.60.40.1120">
    <property type="entry name" value="Carboxypeptidase-like, regulatory domain"/>
    <property type="match status" value="1"/>
</dbReference>
<evidence type="ECO:0000256" key="7">
    <source>
        <dbReference type="PROSITE-ProRule" id="PRU01360"/>
    </source>
</evidence>
<dbReference type="NCBIfam" id="TIGR04056">
    <property type="entry name" value="OMP_RagA_SusC"/>
    <property type="match status" value="1"/>
</dbReference>
<dbReference type="InterPro" id="IPR023997">
    <property type="entry name" value="TonB-dep_OMP_SusC/RagA_CS"/>
</dbReference>
<dbReference type="Proteomes" id="UP000184031">
    <property type="component" value="Unassembled WGS sequence"/>
</dbReference>
<keyword evidence="3 7" id="KW-1134">Transmembrane beta strand</keyword>
<evidence type="ECO:0000256" key="2">
    <source>
        <dbReference type="ARBA" id="ARBA00022448"/>
    </source>
</evidence>
<evidence type="ECO:0000313" key="13">
    <source>
        <dbReference type="Proteomes" id="UP000198940"/>
    </source>
</evidence>
<dbReference type="InterPro" id="IPR023996">
    <property type="entry name" value="TonB-dep_OMP_SusC/RagA"/>
</dbReference>
<dbReference type="SUPFAM" id="SSF56935">
    <property type="entry name" value="Porins"/>
    <property type="match status" value="1"/>
</dbReference>
<evidence type="ECO:0000256" key="8">
    <source>
        <dbReference type="SAM" id="SignalP"/>
    </source>
</evidence>
<keyword evidence="5 7" id="KW-0472">Membrane</keyword>
<accession>A0A1M6RH88</accession>
<evidence type="ECO:0000313" key="11">
    <source>
        <dbReference type="EMBL" id="SHK31809.1"/>
    </source>
</evidence>
<dbReference type="NCBIfam" id="TIGR04057">
    <property type="entry name" value="SusC_RagA_signa"/>
    <property type="match status" value="1"/>
</dbReference>
<dbReference type="RefSeq" id="WP_072877058.1">
    <property type="nucleotide sequence ID" value="NZ_FOKU01000002.1"/>
</dbReference>
<sequence>MRTKTKVLLALLMAFVVHLSSAQEKAIRGTVTDENGSPLPGVNVVVRGTTSGTQTDFDGNYTLQAEVGQTLIFTYLGQKEVRVTVGAQNTINVQMEEDAQALEEVVVVGYGVQKRKEITGAIASVSGGDIQGLVTPSFESQLAGRAAGVQITTNNGIIGEAPRIRIRGLGSIGSGTYPLVVVDGIPIITGDTGGYASTNALGSINPNDIESFEILKDGAATAIYGSRAANGVILITTKKGKKGATQVSYNVVTGFASPIKTFDLLNTSQFLEIANEKRTNRGQAPWAIGSDYDTDWQKAVLNSSALQMDHSLSVNGGTDRTKYFLSLGFTDQDGVAKSNNLKRHSIRTNLEHDVFDWLTVGGSVAVTRSEFNGLNTGGNSLSGNIFNATRQLPNIPIYDPNNPTGFNLSPDGSVVGQWDNTDPVGDNISNIAYVLANNKFQSKENNTLVNVFGDVKLLEGLTYRFQASANNTLTSGFRYWSPVHGDGRGSNGRLDNDNRDILRWNTQNIINYNTSIAEAHNIAVTAVMEFQKDRNQYFFGSGTDLLDEFYNKNLVTGAYGTQTSGGSVTENGISSYVGRISYNFKERYFLQGSVRRDGISKLSEATRWNNFTGYSAGWNIANEEFFSGLNPTVSLFKLRGSYSEVGNTDIGNYPYLGLTSASQYGTLNGIAFTQFGNDQLLWETSKKTDFGADLGFFNDKLTLSVDYYKNDIDGLILDVPVPHSLGVPDNRIKKNIGSMKNEGLEFSVNYTPFNTENFSWNVSANLTLDKNTVTSIPDGQDIIGGTSTNTNIAPNLIIREGESINSIYGHRYWGVNPANGNPVYYKADGSLVQGNIPTQTYFVFDPNNPEDLSEASSLSAADDKFILGNSLPTYYGSVINRFTYKGFDFSFMFRYSGGNHVFNATRRDLVTQNFNNNSTEILGRWQSPSEPGDGMTPMLYASSNTFTNLTGHATTRFLEKGDFISLDNITLGYKLPTNVTEKLKLNMVRFFIQGQNLLTITDYKGLNPEMESSGVDINGTPRSKVLSVGLNVNL</sequence>
<dbReference type="Gene3D" id="2.40.170.20">
    <property type="entry name" value="TonB-dependent receptor, beta-barrel domain"/>
    <property type="match status" value="1"/>
</dbReference>
<dbReference type="EMBL" id="FRAT01000002">
    <property type="protein sequence ID" value="SHK31809.1"/>
    <property type="molecule type" value="Genomic_DNA"/>
</dbReference>
<reference evidence="11 12" key="1">
    <citation type="submission" date="2016-11" db="EMBL/GenBank/DDBJ databases">
        <authorList>
            <person name="Varghese N."/>
            <person name="Submissions S."/>
        </authorList>
    </citation>
    <scope>NUCLEOTIDE SEQUENCE [LARGE SCALE GENOMIC DNA]</scope>
    <source>
        <strain evidence="11 12">CGMCC 1.12174</strain>
        <strain evidence="10 13">DSM 26351</strain>
    </source>
</reference>
<organism evidence="11 12">
    <name type="scientific">Flagellimonas taeanensis</name>
    <dbReference type="NCBI Taxonomy" id="1005926"/>
    <lineage>
        <taxon>Bacteria</taxon>
        <taxon>Pseudomonadati</taxon>
        <taxon>Bacteroidota</taxon>
        <taxon>Flavobacteriia</taxon>
        <taxon>Flavobacteriales</taxon>
        <taxon>Flavobacteriaceae</taxon>
        <taxon>Flagellimonas</taxon>
    </lineage>
</organism>
<dbReference type="InterPro" id="IPR039426">
    <property type="entry name" value="TonB-dep_rcpt-like"/>
</dbReference>
<dbReference type="AlphaFoldDB" id="A0A1M6RH88"/>
<comment type="subcellular location">
    <subcellularLocation>
        <location evidence="1 7">Cell outer membrane</location>
        <topology evidence="1 7">Multi-pass membrane protein</topology>
    </subcellularLocation>
</comment>
<feature type="signal peptide" evidence="8">
    <location>
        <begin position="1"/>
        <end position="22"/>
    </location>
</feature>
<dbReference type="Pfam" id="PF13715">
    <property type="entry name" value="CarbopepD_reg_2"/>
    <property type="match status" value="1"/>
</dbReference>
<feature type="chain" id="PRO_5009920619" evidence="8">
    <location>
        <begin position="23"/>
        <end position="1034"/>
    </location>
</feature>
<dbReference type="InterPro" id="IPR008969">
    <property type="entry name" value="CarboxyPept-like_regulatory"/>
</dbReference>
<evidence type="ECO:0000259" key="9">
    <source>
        <dbReference type="Pfam" id="PF07715"/>
    </source>
</evidence>
<evidence type="ECO:0000313" key="12">
    <source>
        <dbReference type="Proteomes" id="UP000184031"/>
    </source>
</evidence>
<keyword evidence="2 7" id="KW-0813">Transport</keyword>
<evidence type="ECO:0000256" key="4">
    <source>
        <dbReference type="ARBA" id="ARBA00022692"/>
    </source>
</evidence>
<keyword evidence="6 7" id="KW-0998">Cell outer membrane</keyword>
<evidence type="ECO:0000256" key="1">
    <source>
        <dbReference type="ARBA" id="ARBA00004571"/>
    </source>
</evidence>
<dbReference type="Gene3D" id="2.170.130.10">
    <property type="entry name" value="TonB-dependent receptor, plug domain"/>
    <property type="match status" value="1"/>
</dbReference>
<dbReference type="GO" id="GO:0009279">
    <property type="term" value="C:cell outer membrane"/>
    <property type="evidence" value="ECO:0007669"/>
    <property type="project" value="UniProtKB-SubCell"/>
</dbReference>
<dbReference type="SUPFAM" id="SSF49464">
    <property type="entry name" value="Carboxypeptidase regulatory domain-like"/>
    <property type="match status" value="1"/>
</dbReference>
<keyword evidence="13" id="KW-1185">Reference proteome</keyword>
<dbReference type="STRING" id="1055723.SAMN05216293_0764"/>
<dbReference type="InterPro" id="IPR037066">
    <property type="entry name" value="Plug_dom_sf"/>
</dbReference>
<dbReference type="PROSITE" id="PS52016">
    <property type="entry name" value="TONB_DEPENDENT_REC_3"/>
    <property type="match status" value="1"/>
</dbReference>
<evidence type="ECO:0000256" key="6">
    <source>
        <dbReference type="ARBA" id="ARBA00023237"/>
    </source>
</evidence>
<feature type="domain" description="TonB-dependent receptor plug" evidence="9">
    <location>
        <begin position="115"/>
        <end position="232"/>
    </location>
</feature>
<dbReference type="OrthoDB" id="9768177at2"/>
<evidence type="ECO:0000256" key="3">
    <source>
        <dbReference type="ARBA" id="ARBA00022452"/>
    </source>
</evidence>
<dbReference type="Pfam" id="PF07715">
    <property type="entry name" value="Plug"/>
    <property type="match status" value="1"/>
</dbReference>
<dbReference type="Proteomes" id="UP000198940">
    <property type="component" value="Unassembled WGS sequence"/>
</dbReference>
<protein>
    <submittedName>
        <fullName evidence="11">TonB-linked outer membrane protein, SusC/RagA family</fullName>
    </submittedName>
</protein>